<dbReference type="Pfam" id="PF05672">
    <property type="entry name" value="MAP7"/>
    <property type="match status" value="1"/>
</dbReference>
<keyword evidence="5" id="KW-0206">Cytoskeleton</keyword>
<dbReference type="InterPro" id="IPR051483">
    <property type="entry name" value="MAP7_domain-containing"/>
</dbReference>
<dbReference type="PANTHER" id="PTHR15073">
    <property type="entry name" value="MICROTUBULE-ASSOCIATED PROTEIN"/>
    <property type="match status" value="1"/>
</dbReference>
<comment type="caution">
    <text evidence="7">The sequence shown here is derived from an EMBL/GenBank/DDBJ whole genome shotgun (WGS) entry which is preliminary data.</text>
</comment>
<organism evidence="7 8">
    <name type="scientific">Callipepla squamata</name>
    <name type="common">Scaled quail</name>
    <dbReference type="NCBI Taxonomy" id="9009"/>
    <lineage>
        <taxon>Eukaryota</taxon>
        <taxon>Metazoa</taxon>
        <taxon>Chordata</taxon>
        <taxon>Craniata</taxon>
        <taxon>Vertebrata</taxon>
        <taxon>Euteleostomi</taxon>
        <taxon>Archelosauria</taxon>
        <taxon>Archosauria</taxon>
        <taxon>Dinosauria</taxon>
        <taxon>Saurischia</taxon>
        <taxon>Theropoda</taxon>
        <taxon>Coelurosauria</taxon>
        <taxon>Aves</taxon>
        <taxon>Neognathae</taxon>
        <taxon>Galloanserae</taxon>
        <taxon>Galliformes</taxon>
        <taxon>Odontophoridae</taxon>
        <taxon>Callipepla</taxon>
    </lineage>
</organism>
<comment type="similarity">
    <text evidence="2">Belongs to the MAP7 family.</text>
</comment>
<feature type="region of interest" description="Disordered" evidence="6">
    <location>
        <begin position="204"/>
        <end position="585"/>
    </location>
</feature>
<feature type="compositionally biased region" description="Basic and acidic residues" evidence="6">
    <location>
        <begin position="392"/>
        <end position="508"/>
    </location>
</feature>
<feature type="compositionally biased region" description="Low complexity" evidence="6">
    <location>
        <begin position="356"/>
        <end position="365"/>
    </location>
</feature>
<dbReference type="Proteomes" id="UP000198323">
    <property type="component" value="Unassembled WGS sequence"/>
</dbReference>
<evidence type="ECO:0008006" key="9">
    <source>
        <dbReference type="Google" id="ProtNLM"/>
    </source>
</evidence>
<keyword evidence="8" id="KW-1185">Reference proteome</keyword>
<gene>
    <name evidence="7" type="ORF">ASZ78_010050</name>
</gene>
<sequence>MEKDVEKRVDSDVLELPGCADHESQFEELSSFCSLNLMRGKLLTAHVECCSLTDERDEINIISNTKVCVFSITKKKALVGRYITYRYLSRSNVMRQEGTGEEENVSVASALSSYSNSSSELLQGREPSAAKLQDKKVSSGQSNTGTKPDHQPILKVDDRQRLARERREEREKQLAARETIWLEREERARQHYEKHLEERKKKLEEQRLKEERRRAAVEEKRRQRIEEDKTDKKEKERDHLSSNFSANLKGGYFSSNPKVRSPAPSPVWHASKSLPSLAGSLKQITSPPGYSKVSSTQARPPSPGNIRPVKKDVKPENEKKRLEKEPEKASEERTEERKETSAGAGESPNQEELTVQAEAAQAASPSLPPAPPALSPPPAPMKTSAGTTDPEEATRLLSEKRRLAREQREREEQERREREELERQKKEELSQRIAEERARREEEEARRQEAERKRKDAEEEREKEERLRRQAEEREQKEKEEMERIQKQRLEEIMRRTRRVEAVDKKPNDQQNGHISKANSTGEAVITSPASPLEPSGGPQLQHATQSPHSGKPVTCTHVIVPHQPPINMDSNLNPEKNTEENGMSTQNDNFEEIINLPIGSKPSRLDALNNDGSDSPGIPLNPILAFEDKGTLLPQVDSVQTHQTAGLI</sequence>
<dbReference type="EMBL" id="MCFN01000015">
    <property type="protein sequence ID" value="OXB68429.1"/>
    <property type="molecule type" value="Genomic_DNA"/>
</dbReference>
<dbReference type="InterPro" id="IPR008604">
    <property type="entry name" value="MAP7_fam"/>
</dbReference>
<feature type="compositionally biased region" description="Pro residues" evidence="6">
    <location>
        <begin position="366"/>
        <end position="380"/>
    </location>
</feature>
<evidence type="ECO:0000313" key="8">
    <source>
        <dbReference type="Proteomes" id="UP000198323"/>
    </source>
</evidence>
<dbReference type="GO" id="GO:0015630">
    <property type="term" value="C:microtubule cytoskeleton"/>
    <property type="evidence" value="ECO:0007669"/>
    <property type="project" value="InterPro"/>
</dbReference>
<name>A0A226NMJ9_CALSU</name>
<proteinExistence type="inferred from homology"/>
<evidence type="ECO:0000313" key="7">
    <source>
        <dbReference type="EMBL" id="OXB68429.1"/>
    </source>
</evidence>
<dbReference type="GO" id="GO:0000226">
    <property type="term" value="P:microtubule cytoskeleton organization"/>
    <property type="evidence" value="ECO:0007669"/>
    <property type="project" value="InterPro"/>
</dbReference>
<evidence type="ECO:0000256" key="5">
    <source>
        <dbReference type="ARBA" id="ARBA00023212"/>
    </source>
</evidence>
<feature type="compositionally biased region" description="Polar residues" evidence="6">
    <location>
        <begin position="282"/>
        <end position="299"/>
    </location>
</feature>
<keyword evidence="4" id="KW-0175">Coiled coil</keyword>
<feature type="compositionally biased region" description="Polar residues" evidence="6">
    <location>
        <begin position="569"/>
        <end position="585"/>
    </location>
</feature>
<dbReference type="OrthoDB" id="8948920at2759"/>
<feature type="compositionally biased region" description="Polar residues" evidence="6">
    <location>
        <begin position="509"/>
        <end position="522"/>
    </location>
</feature>
<accession>A0A226NMJ9</accession>
<evidence type="ECO:0000256" key="2">
    <source>
        <dbReference type="ARBA" id="ARBA00007525"/>
    </source>
</evidence>
<feature type="compositionally biased region" description="Basic and acidic residues" evidence="6">
    <location>
        <begin position="147"/>
        <end position="174"/>
    </location>
</feature>
<dbReference type="AlphaFoldDB" id="A0A226NMJ9"/>
<feature type="compositionally biased region" description="Basic and acidic residues" evidence="6">
    <location>
        <begin position="309"/>
        <end position="340"/>
    </location>
</feature>
<comment type="subcellular location">
    <subcellularLocation>
        <location evidence="1">Cytoplasm</location>
        <location evidence="1">Cytoskeleton</location>
    </subcellularLocation>
</comment>
<keyword evidence="3" id="KW-0963">Cytoplasm</keyword>
<evidence type="ECO:0000256" key="1">
    <source>
        <dbReference type="ARBA" id="ARBA00004245"/>
    </source>
</evidence>
<dbReference type="PANTHER" id="PTHR15073:SF4">
    <property type="entry name" value="ENSCONSIN"/>
    <property type="match status" value="1"/>
</dbReference>
<evidence type="ECO:0000256" key="3">
    <source>
        <dbReference type="ARBA" id="ARBA00022490"/>
    </source>
</evidence>
<dbReference type="STRING" id="9009.A0A226NMJ9"/>
<evidence type="ECO:0000256" key="6">
    <source>
        <dbReference type="SAM" id="MobiDB-lite"/>
    </source>
</evidence>
<evidence type="ECO:0000256" key="4">
    <source>
        <dbReference type="ARBA" id="ARBA00023054"/>
    </source>
</evidence>
<feature type="region of interest" description="Disordered" evidence="6">
    <location>
        <begin position="118"/>
        <end position="174"/>
    </location>
</feature>
<feature type="compositionally biased region" description="Basic and acidic residues" evidence="6">
    <location>
        <begin position="204"/>
        <end position="240"/>
    </location>
</feature>
<protein>
    <recommendedName>
        <fullName evidence="9">Ensconsin</fullName>
    </recommendedName>
</protein>
<reference evidence="7 8" key="1">
    <citation type="submission" date="2016-07" db="EMBL/GenBank/DDBJ databases">
        <title>Disparate Historic Effective Population Sizes Predicted by Modern Levels of Genome Diversity for the Scaled Quail (Callipepla squamata) and the Northern Bobwhite (Colinus virginianus): Inferences from First and Second Generation Draft Genome Assemblies for Sympatric New World Quail.</title>
        <authorList>
            <person name="Oldeschulte D.L."/>
            <person name="Halley Y.A."/>
            <person name="Bhattarai E.K."/>
            <person name="Brashear W.A."/>
            <person name="Hill J."/>
            <person name="Metz R.P."/>
            <person name="Johnson C.D."/>
            <person name="Rollins D."/>
            <person name="Peterson M.J."/>
            <person name="Bickhart D.M."/>
            <person name="Decker J.E."/>
            <person name="Seabury C.M."/>
        </authorList>
    </citation>
    <scope>NUCLEOTIDE SEQUENCE [LARGE SCALE GENOMIC DNA]</scope>
    <source>
        <strain evidence="7 8">Texas</strain>
        <tissue evidence="7">Leg muscle</tissue>
    </source>
</reference>